<evidence type="ECO:0008006" key="3">
    <source>
        <dbReference type="Google" id="ProtNLM"/>
    </source>
</evidence>
<evidence type="ECO:0000313" key="2">
    <source>
        <dbReference type="Proteomes" id="UP000013047"/>
    </source>
</evidence>
<proteinExistence type="predicted"/>
<dbReference type="Pfam" id="PF10636">
    <property type="entry name" value="hemP"/>
    <property type="match status" value="1"/>
</dbReference>
<dbReference type="EMBL" id="AMXF01000128">
    <property type="protein sequence ID" value="ENO96202.1"/>
    <property type="molecule type" value="Genomic_DNA"/>
</dbReference>
<reference evidence="1 2" key="1">
    <citation type="submission" date="2012-09" db="EMBL/GenBank/DDBJ databases">
        <title>Draft Genome Sequences of 6 Strains from Genus Thauera.</title>
        <authorList>
            <person name="Liu B."/>
            <person name="Shapleigh J.P."/>
            <person name="Frostegard A.H."/>
        </authorList>
    </citation>
    <scope>NUCLEOTIDE SEQUENCE [LARGE SCALE GENOMIC DNA]</scope>
    <source>
        <strain evidence="1 2">B4P</strain>
    </source>
</reference>
<dbReference type="AlphaFoldDB" id="N6ZNU4"/>
<dbReference type="RefSeq" id="WP_004367608.1">
    <property type="nucleotide sequence ID" value="NZ_AMXF01000128.1"/>
</dbReference>
<sequence length="48" mass="5351">MEGDSATPPSLLLTSKALLGDRRELRIEHEGSEYILRATRNGKLILTK</sequence>
<evidence type="ECO:0000313" key="1">
    <source>
        <dbReference type="EMBL" id="ENO96202.1"/>
    </source>
</evidence>
<keyword evidence="2" id="KW-1185">Reference proteome</keyword>
<accession>N6ZNU4</accession>
<protein>
    <recommendedName>
        <fullName evidence="3">Hemin uptake protein HemP</fullName>
    </recommendedName>
</protein>
<organism evidence="1 2">
    <name type="scientific">Thauera phenylacetica B4P</name>
    <dbReference type="NCBI Taxonomy" id="1234382"/>
    <lineage>
        <taxon>Bacteria</taxon>
        <taxon>Pseudomonadati</taxon>
        <taxon>Pseudomonadota</taxon>
        <taxon>Betaproteobacteria</taxon>
        <taxon>Rhodocyclales</taxon>
        <taxon>Zoogloeaceae</taxon>
        <taxon>Thauera</taxon>
    </lineage>
</organism>
<dbReference type="InterPro" id="IPR019600">
    <property type="entry name" value="Hemin_uptake_protein_HemP"/>
</dbReference>
<gene>
    <name evidence="1" type="ORF">C667_15189</name>
</gene>
<dbReference type="Proteomes" id="UP000013047">
    <property type="component" value="Unassembled WGS sequence"/>
</dbReference>
<dbReference type="Gene3D" id="2.10.70.10">
    <property type="entry name" value="Complement Module, domain 1"/>
    <property type="match status" value="1"/>
</dbReference>
<dbReference type="OrthoDB" id="5348353at2"/>
<name>N6ZNU4_9RHOO</name>
<comment type="caution">
    <text evidence="1">The sequence shown here is derived from an EMBL/GenBank/DDBJ whole genome shotgun (WGS) entry which is preliminary data.</text>
</comment>